<dbReference type="RefSeq" id="WP_205178851.1">
    <property type="nucleotide sequence ID" value="NZ_JAFBFH010000005.1"/>
</dbReference>
<dbReference type="Gene3D" id="3.20.20.70">
    <property type="entry name" value="Aldolase class I"/>
    <property type="match status" value="1"/>
</dbReference>
<evidence type="ECO:0000256" key="9">
    <source>
        <dbReference type="HAMAP-Rule" id="MF_00135"/>
    </source>
</evidence>
<comment type="similarity">
    <text evidence="9">Belongs to the TrpF family.</text>
</comment>
<comment type="pathway">
    <text evidence="2 9">Amino-acid biosynthesis; L-tryptophan biosynthesis; L-tryptophan from chorismate: step 3/5.</text>
</comment>
<comment type="caution">
    <text evidence="11">The sequence shown here is derived from an EMBL/GenBank/DDBJ whole genome shotgun (WGS) entry which is preliminary data.</text>
</comment>
<dbReference type="InterPro" id="IPR011060">
    <property type="entry name" value="RibuloseP-bd_barrel"/>
</dbReference>
<dbReference type="CDD" id="cd00405">
    <property type="entry name" value="PRAI"/>
    <property type="match status" value="1"/>
</dbReference>
<dbReference type="GO" id="GO:0004640">
    <property type="term" value="F:phosphoribosylanthranilate isomerase activity"/>
    <property type="evidence" value="ECO:0007669"/>
    <property type="project" value="UniProtKB-EC"/>
</dbReference>
<evidence type="ECO:0000259" key="10">
    <source>
        <dbReference type="Pfam" id="PF00697"/>
    </source>
</evidence>
<evidence type="ECO:0000256" key="5">
    <source>
        <dbReference type="ARBA" id="ARBA00022605"/>
    </source>
</evidence>
<keyword evidence="5 9" id="KW-0028">Amino-acid biosynthesis</keyword>
<dbReference type="EC" id="5.3.1.24" evidence="3 9"/>
<dbReference type="PANTHER" id="PTHR42894:SF1">
    <property type="entry name" value="N-(5'-PHOSPHORIBOSYL)ANTHRANILATE ISOMERASE"/>
    <property type="match status" value="1"/>
</dbReference>
<reference evidence="11 12" key="1">
    <citation type="submission" date="2021-01" db="EMBL/GenBank/DDBJ databases">
        <title>Genomic Encyclopedia of Type Strains, Phase IV (KMG-IV): sequencing the most valuable type-strain genomes for metagenomic binning, comparative biology and taxonomic classification.</title>
        <authorList>
            <person name="Goeker M."/>
        </authorList>
    </citation>
    <scope>NUCLEOTIDE SEQUENCE [LARGE SCALE GENOMIC DNA]</scope>
    <source>
        <strain evidence="11 12">DSM 105453</strain>
    </source>
</reference>
<dbReference type="EMBL" id="JAFBFH010000005">
    <property type="protein sequence ID" value="MBM7714154.1"/>
    <property type="molecule type" value="Genomic_DNA"/>
</dbReference>
<evidence type="ECO:0000256" key="1">
    <source>
        <dbReference type="ARBA" id="ARBA00001164"/>
    </source>
</evidence>
<keyword evidence="12" id="KW-1185">Reference proteome</keyword>
<organism evidence="11 12">
    <name type="scientific">Siminovitchia thermophila</name>
    <dbReference type="NCBI Taxonomy" id="1245522"/>
    <lineage>
        <taxon>Bacteria</taxon>
        <taxon>Bacillati</taxon>
        <taxon>Bacillota</taxon>
        <taxon>Bacilli</taxon>
        <taxon>Bacillales</taxon>
        <taxon>Bacillaceae</taxon>
        <taxon>Siminovitchia</taxon>
    </lineage>
</organism>
<evidence type="ECO:0000256" key="7">
    <source>
        <dbReference type="ARBA" id="ARBA00023141"/>
    </source>
</evidence>
<evidence type="ECO:0000256" key="2">
    <source>
        <dbReference type="ARBA" id="ARBA00004664"/>
    </source>
</evidence>
<gene>
    <name evidence="9" type="primary">trpF</name>
    <name evidence="11" type="ORF">JOC94_001126</name>
</gene>
<dbReference type="InterPro" id="IPR001240">
    <property type="entry name" value="PRAI_dom"/>
</dbReference>
<dbReference type="InterPro" id="IPR013785">
    <property type="entry name" value="Aldolase_TIM"/>
</dbReference>
<keyword evidence="8 9" id="KW-0413">Isomerase</keyword>
<evidence type="ECO:0000256" key="4">
    <source>
        <dbReference type="ARBA" id="ARBA00022272"/>
    </source>
</evidence>
<evidence type="ECO:0000313" key="12">
    <source>
        <dbReference type="Proteomes" id="UP000823485"/>
    </source>
</evidence>
<name>A0ABS2R4Q2_9BACI</name>
<dbReference type="Pfam" id="PF00697">
    <property type="entry name" value="PRAI"/>
    <property type="match status" value="1"/>
</dbReference>
<evidence type="ECO:0000313" key="11">
    <source>
        <dbReference type="EMBL" id="MBM7714154.1"/>
    </source>
</evidence>
<keyword evidence="6 9" id="KW-0822">Tryptophan biosynthesis</keyword>
<dbReference type="InterPro" id="IPR044643">
    <property type="entry name" value="TrpF_fam"/>
</dbReference>
<evidence type="ECO:0000256" key="6">
    <source>
        <dbReference type="ARBA" id="ARBA00022822"/>
    </source>
</evidence>
<proteinExistence type="inferred from homology"/>
<dbReference type="HAMAP" id="MF_00135">
    <property type="entry name" value="PRAI"/>
    <property type="match status" value="1"/>
</dbReference>
<sequence length="210" mass="23205">MRVKICGITTEDAAIAASRSGADMIGFVFAESSRRISPEKAKEIVQLLSDNVKITGVFVNEKAEVIRDIKEMVSLDYVQLHGDESPEFCKSLGVPVIKALAIREKSVIEKMSQYNCDYFLLDSPGVQYRGGSGKTFDWHLLQDRDIPNEKIILAGGLNEINVHDAIRTVRPAMVDVSSGVETNGKKDVKKIAAFIKAVKGREKDVRVHIT</sequence>
<keyword evidence="7 9" id="KW-0057">Aromatic amino acid biosynthesis</keyword>
<comment type="catalytic activity">
    <reaction evidence="1 9">
        <text>N-(5-phospho-beta-D-ribosyl)anthranilate = 1-(2-carboxyphenylamino)-1-deoxy-D-ribulose 5-phosphate</text>
        <dbReference type="Rhea" id="RHEA:21540"/>
        <dbReference type="ChEBI" id="CHEBI:18277"/>
        <dbReference type="ChEBI" id="CHEBI:58613"/>
        <dbReference type="EC" id="5.3.1.24"/>
    </reaction>
</comment>
<dbReference type="Proteomes" id="UP000823485">
    <property type="component" value="Unassembled WGS sequence"/>
</dbReference>
<evidence type="ECO:0000256" key="3">
    <source>
        <dbReference type="ARBA" id="ARBA00012572"/>
    </source>
</evidence>
<protein>
    <recommendedName>
        <fullName evidence="4 9">N-(5'-phosphoribosyl)anthranilate isomerase</fullName>
        <shortName evidence="9">PRAI</shortName>
        <ecNumber evidence="3 9">5.3.1.24</ecNumber>
    </recommendedName>
</protein>
<accession>A0ABS2R4Q2</accession>
<evidence type="ECO:0000256" key="8">
    <source>
        <dbReference type="ARBA" id="ARBA00023235"/>
    </source>
</evidence>
<dbReference type="PANTHER" id="PTHR42894">
    <property type="entry name" value="N-(5'-PHOSPHORIBOSYL)ANTHRANILATE ISOMERASE"/>
    <property type="match status" value="1"/>
</dbReference>
<dbReference type="NCBIfam" id="NF002298">
    <property type="entry name" value="PRK01222.1-4"/>
    <property type="match status" value="1"/>
</dbReference>
<dbReference type="SUPFAM" id="SSF51366">
    <property type="entry name" value="Ribulose-phoshate binding barrel"/>
    <property type="match status" value="1"/>
</dbReference>
<feature type="domain" description="N-(5'phosphoribosyl) anthranilate isomerase (PRAI)" evidence="10">
    <location>
        <begin position="3"/>
        <end position="196"/>
    </location>
</feature>